<gene>
    <name evidence="3" type="ORF">BCM14_2945</name>
</gene>
<dbReference type="PRINTS" id="PR00081">
    <property type="entry name" value="GDHRDH"/>
</dbReference>
<protein>
    <submittedName>
        <fullName evidence="3">NAD(P)-dependent dehydrogenase (Short-subunit alcohol dehydrogenase family)</fullName>
    </submittedName>
</protein>
<dbReference type="Gene3D" id="3.40.50.720">
    <property type="entry name" value="NAD(P)-binding Rossmann-like Domain"/>
    <property type="match status" value="1"/>
</dbReference>
<dbReference type="InterPro" id="IPR020904">
    <property type="entry name" value="Sc_DH/Rdtase_CS"/>
</dbReference>
<proteinExistence type="inferred from homology"/>
<dbReference type="NCBIfam" id="NF005559">
    <property type="entry name" value="PRK07231.1"/>
    <property type="match status" value="1"/>
</dbReference>
<dbReference type="Pfam" id="PF13561">
    <property type="entry name" value="adh_short_C2"/>
    <property type="match status" value="1"/>
</dbReference>
<comment type="similarity">
    <text evidence="1">Belongs to the short-chain dehydrogenases/reductases (SDR) family.</text>
</comment>
<dbReference type="InterPro" id="IPR036291">
    <property type="entry name" value="NAD(P)-bd_dom_sf"/>
</dbReference>
<dbReference type="PANTHER" id="PTHR42760:SF115">
    <property type="entry name" value="3-OXOACYL-[ACYL-CARRIER-PROTEIN] REDUCTASE FABG"/>
    <property type="match status" value="1"/>
</dbReference>
<dbReference type="PROSITE" id="PS00061">
    <property type="entry name" value="ADH_SHORT"/>
    <property type="match status" value="1"/>
</dbReference>
<keyword evidence="2" id="KW-0560">Oxidoreductase</keyword>
<dbReference type="OrthoDB" id="9806974at2"/>
<dbReference type="NCBIfam" id="NF009466">
    <property type="entry name" value="PRK12826.1-2"/>
    <property type="match status" value="1"/>
</dbReference>
<evidence type="ECO:0000256" key="1">
    <source>
        <dbReference type="ARBA" id="ARBA00006484"/>
    </source>
</evidence>
<accession>A0A2T0XBK2</accession>
<organism evidence="3 4">
    <name type="scientific">Jezberella montanilacus</name>
    <dbReference type="NCBI Taxonomy" id="323426"/>
    <lineage>
        <taxon>Bacteria</taxon>
        <taxon>Pseudomonadati</taxon>
        <taxon>Pseudomonadota</taxon>
        <taxon>Betaproteobacteria</taxon>
        <taxon>Burkholderiales</taxon>
        <taxon>Alcaligenaceae</taxon>
        <taxon>Jezberella</taxon>
    </lineage>
</organism>
<dbReference type="AlphaFoldDB" id="A0A2T0XBK2"/>
<name>A0A2T0XBK2_9BURK</name>
<evidence type="ECO:0000313" key="3">
    <source>
        <dbReference type="EMBL" id="PRY96323.1"/>
    </source>
</evidence>
<dbReference type="PRINTS" id="PR00080">
    <property type="entry name" value="SDRFAMILY"/>
</dbReference>
<sequence>MQFANKVAVVTGAGGGLGMAICEKLARGGAAVVALDYSQAMADEALNKIRALTPQNCLALQFDVASHHSVANTFQSIDQQFSQVDILVNCAGVREVKTIYDLPPEEWLRVIDINLNGPYFCSREAALRMRQSGGGSIVNIASVAGIMGLTHRPAYNSSKHGLIGLTRNLAMDLAQDGIRVNAVAPGIIRTPLTDAYYSDPQFIQGLNELVPMGAGGSPEDIADAVGFLCSSDAKFVNGIVLPVDGGWASSKGYTTGKGAAQFTSAKNQT</sequence>
<dbReference type="Proteomes" id="UP000238308">
    <property type="component" value="Unassembled WGS sequence"/>
</dbReference>
<evidence type="ECO:0000256" key="2">
    <source>
        <dbReference type="ARBA" id="ARBA00023002"/>
    </source>
</evidence>
<keyword evidence="4" id="KW-1185">Reference proteome</keyword>
<comment type="caution">
    <text evidence="3">The sequence shown here is derived from an EMBL/GenBank/DDBJ whole genome shotgun (WGS) entry which is preliminary data.</text>
</comment>
<reference evidence="3 4" key="1">
    <citation type="submission" date="2018-03" db="EMBL/GenBank/DDBJ databases">
        <title>Genomic Encyclopedia of Type Strains, Phase III (KMG-III): the genomes of soil and plant-associated and newly described type strains.</title>
        <authorList>
            <person name="Whitman W."/>
        </authorList>
    </citation>
    <scope>NUCLEOTIDE SEQUENCE [LARGE SCALE GENOMIC DNA]</scope>
    <source>
        <strain evidence="3 4">MWH-P2sevCIIIb</strain>
    </source>
</reference>
<dbReference type="PANTHER" id="PTHR42760">
    <property type="entry name" value="SHORT-CHAIN DEHYDROGENASES/REDUCTASES FAMILY MEMBER"/>
    <property type="match status" value="1"/>
</dbReference>
<dbReference type="FunFam" id="3.40.50.720:FF:000084">
    <property type="entry name" value="Short-chain dehydrogenase reductase"/>
    <property type="match status" value="1"/>
</dbReference>
<dbReference type="RefSeq" id="WP_106228760.1">
    <property type="nucleotide sequence ID" value="NZ_PVTV01000018.1"/>
</dbReference>
<dbReference type="CDD" id="cd05233">
    <property type="entry name" value="SDR_c"/>
    <property type="match status" value="1"/>
</dbReference>
<dbReference type="SUPFAM" id="SSF51735">
    <property type="entry name" value="NAD(P)-binding Rossmann-fold domains"/>
    <property type="match status" value="1"/>
</dbReference>
<dbReference type="EMBL" id="PVTV01000018">
    <property type="protein sequence ID" value="PRY96323.1"/>
    <property type="molecule type" value="Genomic_DNA"/>
</dbReference>
<dbReference type="GO" id="GO:0016616">
    <property type="term" value="F:oxidoreductase activity, acting on the CH-OH group of donors, NAD or NADP as acceptor"/>
    <property type="evidence" value="ECO:0007669"/>
    <property type="project" value="TreeGrafter"/>
</dbReference>
<dbReference type="InterPro" id="IPR002347">
    <property type="entry name" value="SDR_fam"/>
</dbReference>
<evidence type="ECO:0000313" key="4">
    <source>
        <dbReference type="Proteomes" id="UP000238308"/>
    </source>
</evidence>